<proteinExistence type="predicted"/>
<feature type="compositionally biased region" description="Basic and acidic residues" evidence="1">
    <location>
        <begin position="92"/>
        <end position="102"/>
    </location>
</feature>
<accession>A0A8D0CQT2</accession>
<organism evidence="2 3">
    <name type="scientific">Sander lucioperca</name>
    <name type="common">Pike-perch</name>
    <name type="synonym">Perca lucioperca</name>
    <dbReference type="NCBI Taxonomy" id="283035"/>
    <lineage>
        <taxon>Eukaryota</taxon>
        <taxon>Metazoa</taxon>
        <taxon>Chordata</taxon>
        <taxon>Craniata</taxon>
        <taxon>Vertebrata</taxon>
        <taxon>Euteleostomi</taxon>
        <taxon>Actinopterygii</taxon>
        <taxon>Neopterygii</taxon>
        <taxon>Teleostei</taxon>
        <taxon>Neoteleostei</taxon>
        <taxon>Acanthomorphata</taxon>
        <taxon>Eupercaria</taxon>
        <taxon>Perciformes</taxon>
        <taxon>Percoidei</taxon>
        <taxon>Percidae</taxon>
        <taxon>Luciopercinae</taxon>
        <taxon>Sander</taxon>
    </lineage>
</organism>
<protein>
    <submittedName>
        <fullName evidence="2">Uncharacterized protein</fullName>
    </submittedName>
</protein>
<evidence type="ECO:0000313" key="2">
    <source>
        <dbReference type="Ensembl" id="ENSSLUP00000008540.1"/>
    </source>
</evidence>
<reference evidence="2" key="1">
    <citation type="submission" date="2025-08" db="UniProtKB">
        <authorList>
            <consortium name="Ensembl"/>
        </authorList>
    </citation>
    <scope>IDENTIFICATION</scope>
</reference>
<dbReference type="Ensembl" id="ENSSLUT00000008818.1">
    <property type="protein sequence ID" value="ENSSLUP00000008540.1"/>
    <property type="gene ID" value="ENSSLUG00000004035.1"/>
</dbReference>
<dbReference type="AlphaFoldDB" id="A0A8D0CQT2"/>
<keyword evidence="3" id="KW-1185">Reference proteome</keyword>
<evidence type="ECO:0000256" key="1">
    <source>
        <dbReference type="SAM" id="MobiDB-lite"/>
    </source>
</evidence>
<evidence type="ECO:0000313" key="3">
    <source>
        <dbReference type="Proteomes" id="UP000694568"/>
    </source>
</evidence>
<reference evidence="2" key="2">
    <citation type="submission" date="2025-09" db="UniProtKB">
        <authorList>
            <consortium name="Ensembl"/>
        </authorList>
    </citation>
    <scope>IDENTIFICATION</scope>
</reference>
<dbReference type="Proteomes" id="UP000694568">
    <property type="component" value="Unplaced"/>
</dbReference>
<feature type="region of interest" description="Disordered" evidence="1">
    <location>
        <begin position="84"/>
        <end position="125"/>
    </location>
</feature>
<name>A0A8D0CQT2_SANLU</name>
<sequence>MCLVRSPFSAQHFPQKGQLNGFSPVCTRMCFLRSVFCAQPFPQTEQLKGFSPVWYFMCRLRCWLMVNFFPQTSQVLRRRCGCGRGESGGGAAERRWTPDARHTGRTRTQPPPGASPRASSGSLSCDEENPLAPSCLSVHWAETTLITLLYL</sequence>